<dbReference type="Proteomes" id="UP000004038">
    <property type="component" value="Unassembled WGS sequence"/>
</dbReference>
<gene>
    <name evidence="1" type="ORF">SM0020_26881</name>
</gene>
<name>H0G794_RHIML</name>
<protein>
    <submittedName>
        <fullName evidence="1">Uncharacterized protein</fullName>
    </submittedName>
</protein>
<reference evidence="1 2" key="1">
    <citation type="journal article" date="2012" name="J. Bacteriol.">
        <title>Draft Genome Sequence of Sinorhizobium meliloti CCNWSX0020, a Nitrogen-Fixing Symbiont with Copper Tolerance Capability Isolated from Lead-Zinc Mine Tailings.</title>
        <authorList>
            <person name="Li Z."/>
            <person name="Ma Z."/>
            <person name="Hao X."/>
            <person name="Wei G."/>
        </authorList>
    </citation>
    <scope>NUCLEOTIDE SEQUENCE [LARGE SCALE GENOMIC DNA]</scope>
    <source>
        <strain evidence="1 2">CCNWSX0020</strain>
    </source>
</reference>
<organism evidence="1 2">
    <name type="scientific">Sinorhizobium meliloti CCNWSX0020</name>
    <dbReference type="NCBI Taxonomy" id="1107881"/>
    <lineage>
        <taxon>Bacteria</taxon>
        <taxon>Pseudomonadati</taxon>
        <taxon>Pseudomonadota</taxon>
        <taxon>Alphaproteobacteria</taxon>
        <taxon>Hyphomicrobiales</taxon>
        <taxon>Rhizobiaceae</taxon>
        <taxon>Sinorhizobium/Ensifer group</taxon>
        <taxon>Sinorhizobium</taxon>
    </lineage>
</organism>
<proteinExistence type="predicted"/>
<evidence type="ECO:0000313" key="2">
    <source>
        <dbReference type="Proteomes" id="UP000004038"/>
    </source>
</evidence>
<evidence type="ECO:0000313" key="1">
    <source>
        <dbReference type="EMBL" id="EHK74809.1"/>
    </source>
</evidence>
<dbReference type="EMBL" id="AGVV01000076">
    <property type="protein sequence ID" value="EHK74809.1"/>
    <property type="molecule type" value="Genomic_DNA"/>
</dbReference>
<accession>H0G794</accession>
<dbReference type="AlphaFoldDB" id="H0G794"/>
<dbReference type="PATRIC" id="fig|1107881.3.peg.5447"/>
<sequence>MRMRDSDMAKVVVIGIPGEPGLWLADLGNGTVRPLDQVTGDLATANKLRAQGGTIVKNVDLAVAVSSADKVFSGHFDG</sequence>